<feature type="domain" description="Mycothiol-dependent maleylpyruvate isomerase metal-binding" evidence="1">
    <location>
        <begin position="7"/>
        <end position="132"/>
    </location>
</feature>
<dbReference type="KEGG" id="ajg:KKR91_15790"/>
<evidence type="ECO:0000313" key="3">
    <source>
        <dbReference type="Proteomes" id="UP000676885"/>
    </source>
</evidence>
<dbReference type="InterPro" id="IPR034660">
    <property type="entry name" value="DinB/YfiT-like"/>
</dbReference>
<evidence type="ECO:0000259" key="1">
    <source>
        <dbReference type="Pfam" id="PF11716"/>
    </source>
</evidence>
<name>A0A975M4T2_9MICC</name>
<accession>A0A975M4T2</accession>
<gene>
    <name evidence="2" type="ORF">KKR91_15790</name>
</gene>
<keyword evidence="3" id="KW-1185">Reference proteome</keyword>
<dbReference type="Pfam" id="PF11716">
    <property type="entry name" value="MDMPI_N"/>
    <property type="match status" value="1"/>
</dbReference>
<organism evidence="2 3">
    <name type="scientific">Arthrobacter jiangjiafuii</name>
    <dbReference type="NCBI Taxonomy" id="2817475"/>
    <lineage>
        <taxon>Bacteria</taxon>
        <taxon>Bacillati</taxon>
        <taxon>Actinomycetota</taxon>
        <taxon>Actinomycetes</taxon>
        <taxon>Micrococcales</taxon>
        <taxon>Micrococcaceae</taxon>
        <taxon>Arthrobacter</taxon>
    </lineage>
</organism>
<dbReference type="GO" id="GO:0046872">
    <property type="term" value="F:metal ion binding"/>
    <property type="evidence" value="ECO:0007669"/>
    <property type="project" value="InterPro"/>
</dbReference>
<dbReference type="Proteomes" id="UP000676885">
    <property type="component" value="Chromosome"/>
</dbReference>
<dbReference type="SUPFAM" id="SSF109854">
    <property type="entry name" value="DinB/YfiT-like putative metalloenzymes"/>
    <property type="match status" value="1"/>
</dbReference>
<protein>
    <submittedName>
        <fullName evidence="2">TIGR03086 family protein</fullName>
    </submittedName>
</protein>
<dbReference type="AlphaFoldDB" id="A0A975M4T2"/>
<evidence type="ECO:0000313" key="2">
    <source>
        <dbReference type="EMBL" id="QWC09897.1"/>
    </source>
</evidence>
<dbReference type="NCBIfam" id="TIGR03086">
    <property type="entry name" value="TIGR03086 family metal-binding protein"/>
    <property type="match status" value="1"/>
</dbReference>
<dbReference type="Gene3D" id="1.20.120.450">
    <property type="entry name" value="dinb family like domain"/>
    <property type="match status" value="1"/>
</dbReference>
<sequence length="193" mass="20611">MRAPVDFRHAARDTGAVIAGIRDDQLDWPTPSPEYTVGDLLDHMDGLSLEYALSARKSAPPPGVEEPPPADAGNLAVGWRERIPNQLTALAGAWADPAAWQGETVAGRVPLSASEAGMFALDEIIVHGWDLARSTGQHFNPDPRAVQACAEFLLEQPRSPELFGPAVPVDEAASPLDQLVGLTGRDPAWVPEI</sequence>
<proteinExistence type="predicted"/>
<dbReference type="EMBL" id="CP076022">
    <property type="protein sequence ID" value="QWC09897.1"/>
    <property type="molecule type" value="Genomic_DNA"/>
</dbReference>
<dbReference type="InterPro" id="IPR024344">
    <property type="entry name" value="MDMPI_metal-binding"/>
</dbReference>
<dbReference type="InterPro" id="IPR017520">
    <property type="entry name" value="CHP03086"/>
</dbReference>
<dbReference type="NCBIfam" id="TIGR03083">
    <property type="entry name" value="maleylpyruvate isomerase family mycothiol-dependent enzyme"/>
    <property type="match status" value="1"/>
</dbReference>
<reference evidence="2 3" key="1">
    <citation type="submission" date="2021-05" db="EMBL/GenBank/DDBJ databases">
        <title>Novel species in genus Arthrobacter.</title>
        <authorList>
            <person name="Zhang G."/>
        </authorList>
    </citation>
    <scope>NUCLEOTIDE SEQUENCE [LARGE SCALE GENOMIC DNA]</scope>
    <source>
        <strain evidence="3">zg-ZUI227</strain>
    </source>
</reference>
<dbReference type="InterPro" id="IPR017517">
    <property type="entry name" value="Maleyloyr_isom"/>
</dbReference>
<dbReference type="RefSeq" id="WP_210227415.1">
    <property type="nucleotide sequence ID" value="NZ_CP076022.1"/>
</dbReference>